<accession>A0A839HD46</accession>
<evidence type="ECO:0008006" key="6">
    <source>
        <dbReference type="Google" id="ProtNLM"/>
    </source>
</evidence>
<gene>
    <name evidence="4" type="ORF">HUK38_11430</name>
</gene>
<organism evidence="4 5">
    <name type="scientific">Thiospirillum jenense</name>
    <dbReference type="NCBI Taxonomy" id="1653858"/>
    <lineage>
        <taxon>Bacteria</taxon>
        <taxon>Pseudomonadati</taxon>
        <taxon>Pseudomonadota</taxon>
        <taxon>Gammaproteobacteria</taxon>
        <taxon>Chromatiales</taxon>
        <taxon>Chromatiaceae</taxon>
        <taxon>Thiospirillum</taxon>
    </lineage>
</organism>
<evidence type="ECO:0000256" key="2">
    <source>
        <dbReference type="SAM" id="MobiDB-lite"/>
    </source>
</evidence>
<feature type="region of interest" description="Disordered" evidence="2">
    <location>
        <begin position="30"/>
        <end position="71"/>
    </location>
</feature>
<comment type="caution">
    <text evidence="4">The sequence shown here is derived from an EMBL/GenBank/DDBJ whole genome shotgun (WGS) entry which is preliminary data.</text>
</comment>
<keyword evidence="3" id="KW-0732">Signal</keyword>
<evidence type="ECO:0000313" key="4">
    <source>
        <dbReference type="EMBL" id="MBB1126833.1"/>
    </source>
</evidence>
<reference evidence="4 5" key="1">
    <citation type="journal article" date="2020" name="Arch. Microbiol.">
        <title>The genome sequence of the giant phototrophic gammaproteobacterium Thiospirillum jenense gives insight into its physiological properties and phylogenetic relationships.</title>
        <authorList>
            <person name="Imhoff J.F."/>
            <person name="Meyer T.E."/>
            <person name="Kyndt J.A."/>
        </authorList>
    </citation>
    <scope>NUCLEOTIDE SEQUENCE [LARGE SCALE GENOMIC DNA]</scope>
    <source>
        <strain evidence="4 5">DSM 216</strain>
    </source>
</reference>
<keyword evidence="5" id="KW-1185">Reference proteome</keyword>
<feature type="compositionally biased region" description="Basic and acidic residues" evidence="2">
    <location>
        <begin position="58"/>
        <end position="71"/>
    </location>
</feature>
<feature type="chain" id="PRO_5032658101" description="LTXXQ motif family protein" evidence="3">
    <location>
        <begin position="27"/>
        <end position="234"/>
    </location>
</feature>
<proteinExistence type="predicted"/>
<feature type="coiled-coil region" evidence="1">
    <location>
        <begin position="140"/>
        <end position="167"/>
    </location>
</feature>
<feature type="compositionally biased region" description="Low complexity" evidence="2">
    <location>
        <begin position="30"/>
        <end position="57"/>
    </location>
</feature>
<name>A0A839HD46_9GAMM</name>
<dbReference type="EMBL" id="JABVCQ010000027">
    <property type="protein sequence ID" value="MBB1126833.1"/>
    <property type="molecule type" value="Genomic_DNA"/>
</dbReference>
<dbReference type="AlphaFoldDB" id="A0A839HD46"/>
<feature type="signal peptide" evidence="3">
    <location>
        <begin position="1"/>
        <end position="26"/>
    </location>
</feature>
<dbReference type="Proteomes" id="UP000548632">
    <property type="component" value="Unassembled WGS sequence"/>
</dbReference>
<sequence length="234" mass="25580">MTQLRKTALAVAFATLGVAAAPLAFAADATPAAPAPAAATTTQAAPPASPADAARAQMEQRHAEARAERDRRYEELRKYAAGLGFEMPDLPASPERMQRMTPEERMAMREKRWQEARARAAAQGIDMPETPPWKAAAERRQAMKEQFDKYRATLDQLTAEQKEAVEAVFGPLPGKNGFPRHGFPRNWDDVPCPNHAPMGGNWQGPPRDMMPPMGMPYYPAMPQPPAPPAAPTTN</sequence>
<evidence type="ECO:0000313" key="5">
    <source>
        <dbReference type="Proteomes" id="UP000548632"/>
    </source>
</evidence>
<dbReference type="RefSeq" id="WP_182584463.1">
    <property type="nucleotide sequence ID" value="NZ_JABVCQ010000027.1"/>
</dbReference>
<keyword evidence="1" id="KW-0175">Coiled coil</keyword>
<protein>
    <recommendedName>
        <fullName evidence="6">LTXXQ motif family protein</fullName>
    </recommendedName>
</protein>
<evidence type="ECO:0000256" key="3">
    <source>
        <dbReference type="SAM" id="SignalP"/>
    </source>
</evidence>
<evidence type="ECO:0000256" key="1">
    <source>
        <dbReference type="SAM" id="Coils"/>
    </source>
</evidence>